<feature type="signal peptide" evidence="1">
    <location>
        <begin position="1"/>
        <end position="24"/>
    </location>
</feature>
<reference evidence="2 3" key="1">
    <citation type="submission" date="2021-01" db="EMBL/GenBank/DDBJ databases">
        <title>Identification of strong promoters based on the transcriptome of Brevibacillus choshinensis.</title>
        <authorList>
            <person name="Yao D."/>
            <person name="Zhang K."/>
            <person name="Wu J."/>
        </authorList>
    </citation>
    <scope>NUCLEOTIDE SEQUENCE [LARGE SCALE GENOMIC DNA]</scope>
    <source>
        <strain evidence="2 3">HPD31-SP3</strain>
    </source>
</reference>
<proteinExistence type="predicted"/>
<organism evidence="2 3">
    <name type="scientific">Brevibacillus choshinensis</name>
    <dbReference type="NCBI Taxonomy" id="54911"/>
    <lineage>
        <taxon>Bacteria</taxon>
        <taxon>Bacillati</taxon>
        <taxon>Bacillota</taxon>
        <taxon>Bacilli</taxon>
        <taxon>Bacillales</taxon>
        <taxon>Paenibacillaceae</taxon>
        <taxon>Brevibacillus</taxon>
    </lineage>
</organism>
<dbReference type="EMBL" id="CP069127">
    <property type="protein sequence ID" value="QRG65523.1"/>
    <property type="molecule type" value="Genomic_DNA"/>
</dbReference>
<evidence type="ECO:0000313" key="3">
    <source>
        <dbReference type="Proteomes" id="UP000596248"/>
    </source>
</evidence>
<dbReference type="Proteomes" id="UP000596248">
    <property type="component" value="Chromosome"/>
</dbReference>
<accession>A0ABX7FH36</accession>
<evidence type="ECO:0000256" key="1">
    <source>
        <dbReference type="SAM" id="SignalP"/>
    </source>
</evidence>
<keyword evidence="1" id="KW-0732">Signal</keyword>
<keyword evidence="3" id="KW-1185">Reference proteome</keyword>
<feature type="chain" id="PRO_5047112990" evidence="1">
    <location>
        <begin position="25"/>
        <end position="238"/>
    </location>
</feature>
<sequence>MKSLLKLMMAFVMAFGISFVGYSAADASEASDVSEASEASTTAGQLKPEFVDFPSTLEVGKKYKITVNTDSVGSLESEGKFFFLISNGEKIESVKTTLSRTKKYYTTTGYFTPKSEGQYILLYAIKQKNAAGEVVEGNLEKSFRTVDKNKINLTVSPNVINAQLGEEIPVLVTYNSNITTKLEFNQKVTELGSSRKNGVYKKVYLWKPEKKGEYTLKVKATQSRTDRVETKEITIVVE</sequence>
<dbReference type="RefSeq" id="WP_203255035.1">
    <property type="nucleotide sequence ID" value="NZ_CP069127.1"/>
</dbReference>
<gene>
    <name evidence="2" type="ORF">JNE38_18060</name>
</gene>
<evidence type="ECO:0000313" key="2">
    <source>
        <dbReference type="EMBL" id="QRG65523.1"/>
    </source>
</evidence>
<protein>
    <submittedName>
        <fullName evidence="2">Uncharacterized protein</fullName>
    </submittedName>
</protein>
<name>A0ABX7FH36_BRECH</name>